<dbReference type="UniPathway" id="UPA00087">
    <property type="reaction ID" value="UER00175"/>
</dbReference>
<evidence type="ECO:0000313" key="7">
    <source>
        <dbReference type="EMBL" id="TNC09092.1"/>
    </source>
</evidence>
<gene>
    <name evidence="6 7" type="primary">phnN</name>
    <name evidence="7" type="ORF">FF100_27740</name>
</gene>
<organism evidence="7 8">
    <name type="scientific">Methylobacterium terricola</name>
    <dbReference type="NCBI Taxonomy" id="2583531"/>
    <lineage>
        <taxon>Bacteria</taxon>
        <taxon>Pseudomonadati</taxon>
        <taxon>Pseudomonadota</taxon>
        <taxon>Alphaproteobacteria</taxon>
        <taxon>Hyphomicrobiales</taxon>
        <taxon>Methylobacteriaceae</taxon>
        <taxon>Methylobacterium</taxon>
    </lineage>
</organism>
<evidence type="ECO:0000313" key="8">
    <source>
        <dbReference type="Proteomes" id="UP000305267"/>
    </source>
</evidence>
<comment type="caution">
    <text evidence="7">The sequence shown here is derived from an EMBL/GenBank/DDBJ whole genome shotgun (WGS) entry which is preliminary data.</text>
</comment>
<evidence type="ECO:0000256" key="4">
    <source>
        <dbReference type="ARBA" id="ARBA00022741"/>
    </source>
</evidence>
<dbReference type="Pfam" id="PF13238">
    <property type="entry name" value="AAA_18"/>
    <property type="match status" value="1"/>
</dbReference>
<name>A0A5C4LBV8_9HYPH</name>
<keyword evidence="7" id="KW-0418">Kinase</keyword>
<dbReference type="OrthoDB" id="341217at2"/>
<dbReference type="EC" id="2.7.4.23" evidence="6"/>
<sequence>MGAGGFVLVVGPSGAGKDTLLRLARDALAGDPRYVFPRRLVTRPPSAHEDNEPIGEEDFSRGEAEGRFALSWRAHNLGYALPETSAALARDGHVVVCNVSRRVVAEARRRLPAVTVVEVTAPPEVLAVRLAARGRREDGDLGARLARSAAVTADLVVINDGAPEAGADRLIAHLRGR</sequence>
<dbReference type="GO" id="GO:0019634">
    <property type="term" value="P:organic phosphonate metabolic process"/>
    <property type="evidence" value="ECO:0007669"/>
    <property type="project" value="UniProtKB-UniRule"/>
</dbReference>
<evidence type="ECO:0000256" key="5">
    <source>
        <dbReference type="ARBA" id="ARBA00022840"/>
    </source>
</evidence>
<comment type="function">
    <text evidence="6">Catalyzes the phosphorylation of ribose 1,5-bisphosphate to 5-phospho-D-ribosyl alpha-1-diphosphate (PRPP).</text>
</comment>
<evidence type="ECO:0000256" key="2">
    <source>
        <dbReference type="ARBA" id="ARBA00005069"/>
    </source>
</evidence>
<proteinExistence type="inferred from homology"/>
<dbReference type="HAMAP" id="MF_00836">
    <property type="entry name" value="PhnN"/>
    <property type="match status" value="1"/>
</dbReference>
<evidence type="ECO:0000256" key="3">
    <source>
        <dbReference type="ARBA" id="ARBA00022679"/>
    </source>
</evidence>
<reference evidence="7 8" key="1">
    <citation type="submission" date="2019-06" db="EMBL/GenBank/DDBJ databases">
        <title>Genome of Methylobacterium sp. 17Sr1-39.</title>
        <authorList>
            <person name="Seo T."/>
        </authorList>
    </citation>
    <scope>NUCLEOTIDE SEQUENCE [LARGE SCALE GENOMIC DNA]</scope>
    <source>
        <strain evidence="7 8">17Sr1-39</strain>
    </source>
</reference>
<dbReference type="GO" id="GO:0006015">
    <property type="term" value="P:5-phosphoribose 1-diphosphate biosynthetic process"/>
    <property type="evidence" value="ECO:0007669"/>
    <property type="project" value="UniProtKB-UniRule"/>
</dbReference>
<dbReference type="SUPFAM" id="SSF52540">
    <property type="entry name" value="P-loop containing nucleoside triphosphate hydrolases"/>
    <property type="match status" value="1"/>
</dbReference>
<dbReference type="GO" id="GO:0033863">
    <property type="term" value="F:ribose 1,5-bisphosphate phosphokinase activity"/>
    <property type="evidence" value="ECO:0007669"/>
    <property type="project" value="UniProtKB-UniRule"/>
</dbReference>
<dbReference type="GO" id="GO:0005524">
    <property type="term" value="F:ATP binding"/>
    <property type="evidence" value="ECO:0007669"/>
    <property type="project" value="UniProtKB-KW"/>
</dbReference>
<dbReference type="InterPro" id="IPR027417">
    <property type="entry name" value="P-loop_NTPase"/>
</dbReference>
<protein>
    <recommendedName>
        <fullName evidence="6">Ribose 1,5-bisphosphate phosphokinase PhnN</fullName>
        <ecNumber evidence="6">2.7.4.23</ecNumber>
    </recommendedName>
    <alternativeName>
        <fullName evidence="6">Ribose 1,5-bisphosphokinase</fullName>
    </alternativeName>
</protein>
<dbReference type="Gene3D" id="3.40.50.300">
    <property type="entry name" value="P-loop containing nucleotide triphosphate hydrolases"/>
    <property type="match status" value="1"/>
</dbReference>
<comment type="catalytic activity">
    <reaction evidence="1 6">
        <text>alpha-D-ribose 1,5-bisphosphate + ATP = 5-phospho-alpha-D-ribose 1-diphosphate + ADP</text>
        <dbReference type="Rhea" id="RHEA:20109"/>
        <dbReference type="ChEBI" id="CHEBI:30616"/>
        <dbReference type="ChEBI" id="CHEBI:58017"/>
        <dbReference type="ChEBI" id="CHEBI:68688"/>
        <dbReference type="ChEBI" id="CHEBI:456216"/>
        <dbReference type="EC" id="2.7.4.23"/>
    </reaction>
</comment>
<keyword evidence="3 6" id="KW-0808">Transferase</keyword>
<dbReference type="Proteomes" id="UP000305267">
    <property type="component" value="Unassembled WGS sequence"/>
</dbReference>
<comment type="pathway">
    <text evidence="2 6">Metabolic intermediate biosynthesis; 5-phospho-alpha-D-ribose 1-diphosphate biosynthesis; 5-phospho-alpha-D-ribose 1-diphosphate from D-ribose 5-phosphate (route II): step 3/3.</text>
</comment>
<accession>A0A5C4LBV8</accession>
<keyword evidence="4 6" id="KW-0547">Nucleotide-binding</keyword>
<keyword evidence="5 6" id="KW-0067">ATP-binding</keyword>
<evidence type="ECO:0000256" key="1">
    <source>
        <dbReference type="ARBA" id="ARBA00000373"/>
    </source>
</evidence>
<evidence type="ECO:0000256" key="6">
    <source>
        <dbReference type="HAMAP-Rule" id="MF_00836"/>
    </source>
</evidence>
<dbReference type="EMBL" id="VDDA01000019">
    <property type="protein sequence ID" value="TNC09092.1"/>
    <property type="molecule type" value="Genomic_DNA"/>
</dbReference>
<dbReference type="AlphaFoldDB" id="A0A5C4LBV8"/>
<dbReference type="NCBIfam" id="TIGR02322">
    <property type="entry name" value="phosphon_PhnN"/>
    <property type="match status" value="1"/>
</dbReference>
<dbReference type="InterPro" id="IPR012699">
    <property type="entry name" value="PhnN"/>
</dbReference>
<dbReference type="RefSeq" id="WP_139038993.1">
    <property type="nucleotide sequence ID" value="NZ_VDDA01000019.1"/>
</dbReference>
<comment type="similarity">
    <text evidence="6">Belongs to the ribose 1,5-bisphosphokinase family.</text>
</comment>
<feature type="binding site" evidence="6">
    <location>
        <begin position="11"/>
        <end position="18"/>
    </location>
    <ligand>
        <name>ATP</name>
        <dbReference type="ChEBI" id="CHEBI:30616"/>
    </ligand>
</feature>
<keyword evidence="8" id="KW-1185">Reference proteome</keyword>